<dbReference type="Proteomes" id="UP000887159">
    <property type="component" value="Unassembled WGS sequence"/>
</dbReference>
<dbReference type="InterPro" id="IPR012337">
    <property type="entry name" value="RNaseH-like_sf"/>
</dbReference>
<keyword evidence="3" id="KW-0238">DNA-binding</keyword>
<organism evidence="6 7">
    <name type="scientific">Trichonephila clavipes</name>
    <name type="common">Golden silk orbweaver</name>
    <name type="synonym">Nephila clavipes</name>
    <dbReference type="NCBI Taxonomy" id="2585209"/>
    <lineage>
        <taxon>Eukaryota</taxon>
        <taxon>Metazoa</taxon>
        <taxon>Ecdysozoa</taxon>
        <taxon>Arthropoda</taxon>
        <taxon>Chelicerata</taxon>
        <taxon>Arachnida</taxon>
        <taxon>Araneae</taxon>
        <taxon>Araneomorphae</taxon>
        <taxon>Entelegynae</taxon>
        <taxon>Araneoidea</taxon>
        <taxon>Nephilidae</taxon>
        <taxon>Trichonephila</taxon>
    </lineage>
</organism>
<dbReference type="Pfam" id="PF13610">
    <property type="entry name" value="DDE_Tnp_IS240"/>
    <property type="match status" value="1"/>
</dbReference>
<dbReference type="Gene3D" id="3.30.420.10">
    <property type="entry name" value="Ribonuclease H-like superfamily/Ribonuclease H"/>
    <property type="match status" value="1"/>
</dbReference>
<dbReference type="InterPro" id="IPR036397">
    <property type="entry name" value="RNaseH_sf"/>
</dbReference>
<name>A0A8X7BGF7_TRICX</name>
<dbReference type="InterPro" id="IPR052183">
    <property type="entry name" value="IS_Transposase"/>
</dbReference>
<keyword evidence="4" id="KW-0233">DNA recombination</keyword>
<proteinExistence type="predicted"/>
<dbReference type="GO" id="GO:0032196">
    <property type="term" value="P:transposition"/>
    <property type="evidence" value="ECO:0007669"/>
    <property type="project" value="UniProtKB-KW"/>
</dbReference>
<keyword evidence="7" id="KW-1185">Reference proteome</keyword>
<dbReference type="PROSITE" id="PS50994">
    <property type="entry name" value="INTEGRASE"/>
    <property type="match status" value="1"/>
</dbReference>
<evidence type="ECO:0000256" key="4">
    <source>
        <dbReference type="ARBA" id="ARBA00023172"/>
    </source>
</evidence>
<gene>
    <name evidence="6" type="primary">tnp</name>
    <name evidence="6" type="ORF">TNCV_2626181</name>
</gene>
<sequence>MDVWHTQELTNSVENLKPSDQQKATCRAISGAKLLWSFLEGIVNYYEYSSNKTHKITVSDKIEDILDRYIEDLVEEDILIITSKIISIMQGRLVEKDKIDKIDLIHQEEDLILDSDKNPYNIYLTIKNGVLIPSAGIDESNVDDMYVLYPMDMRRTTVEIWEHLKKKYKLKKLGIVLTDSHITILRVGVTGIALGWCGFSQLYSYIGKLDIYSQVLNVTKVNIIQFSYFNGLCYGYRDLEEIMRIRGAKVDHSTLQRWVIKFVPLIDQAVRKTKRPVGKSWRMDETYVKLNGKWIYLYRAVDRYGDTVDFFLSEHRDKSAALSFFRKAIRENNIPEKVVIDKSGSNKAALDAINIELDQDHTMQIFQNKCLNNRVEQDHRFIKKRLKHMLGFMCFKSAAITIAGIESIRMIKKGQVRGANNHLSTFENFAMIMTA</sequence>
<evidence type="ECO:0000256" key="3">
    <source>
        <dbReference type="ARBA" id="ARBA00023125"/>
    </source>
</evidence>
<comment type="function">
    <text evidence="1">Involved in the transposition of the insertion sequence.</text>
</comment>
<dbReference type="AlphaFoldDB" id="A0A8X7BGF7"/>
<dbReference type="InterPro" id="IPR047930">
    <property type="entry name" value="Transpos_IS6"/>
</dbReference>
<evidence type="ECO:0000313" key="7">
    <source>
        <dbReference type="Proteomes" id="UP000887159"/>
    </source>
</evidence>
<dbReference type="Gene3D" id="3.30.1330.100">
    <property type="entry name" value="CofE-like"/>
    <property type="match status" value="1"/>
</dbReference>
<dbReference type="EMBL" id="BMAU01021388">
    <property type="protein sequence ID" value="GFY29447.1"/>
    <property type="molecule type" value="Genomic_DNA"/>
</dbReference>
<dbReference type="PANTHER" id="PTHR35528">
    <property type="entry name" value="BLL1675 PROTEIN"/>
    <property type="match status" value="1"/>
</dbReference>
<dbReference type="SUPFAM" id="SSF53098">
    <property type="entry name" value="Ribonuclease H-like"/>
    <property type="match status" value="1"/>
</dbReference>
<evidence type="ECO:0000256" key="2">
    <source>
        <dbReference type="ARBA" id="ARBA00022578"/>
    </source>
</evidence>
<dbReference type="Pfam" id="PF01996">
    <property type="entry name" value="F420_ligase"/>
    <property type="match status" value="1"/>
</dbReference>
<dbReference type="InterPro" id="IPR001584">
    <property type="entry name" value="Integrase_cat-core"/>
</dbReference>
<dbReference type="SUPFAM" id="SSF144010">
    <property type="entry name" value="CofE-like"/>
    <property type="match status" value="1"/>
</dbReference>
<accession>A0A8X7BGF7</accession>
<dbReference type="InterPro" id="IPR032874">
    <property type="entry name" value="DDE_dom"/>
</dbReference>
<evidence type="ECO:0000313" key="6">
    <source>
        <dbReference type="EMBL" id="GFY29447.1"/>
    </source>
</evidence>
<comment type="caution">
    <text evidence="6">The sequence shown here is derived from an EMBL/GenBank/DDBJ whole genome shotgun (WGS) entry which is preliminary data.</text>
</comment>
<evidence type="ECO:0000259" key="5">
    <source>
        <dbReference type="PROSITE" id="PS50994"/>
    </source>
</evidence>
<dbReference type="InterPro" id="IPR002847">
    <property type="entry name" value="F420-0_gamma-glut_ligase-dom"/>
</dbReference>
<feature type="domain" description="Integrase catalytic" evidence="5">
    <location>
        <begin position="272"/>
        <end position="433"/>
    </location>
</feature>
<dbReference type="NCBIfam" id="NF033587">
    <property type="entry name" value="transpos_IS6"/>
    <property type="match status" value="1"/>
</dbReference>
<dbReference type="GO" id="GO:0003677">
    <property type="term" value="F:DNA binding"/>
    <property type="evidence" value="ECO:0007669"/>
    <property type="project" value="UniProtKB-KW"/>
</dbReference>
<reference evidence="6" key="1">
    <citation type="submission" date="2020-08" db="EMBL/GenBank/DDBJ databases">
        <title>Multicomponent nature underlies the extraordinary mechanical properties of spider dragline silk.</title>
        <authorList>
            <person name="Kono N."/>
            <person name="Nakamura H."/>
            <person name="Mori M."/>
            <person name="Yoshida Y."/>
            <person name="Ohtoshi R."/>
            <person name="Malay A.D."/>
            <person name="Moran D.A.P."/>
            <person name="Tomita M."/>
            <person name="Numata K."/>
            <person name="Arakawa K."/>
        </authorList>
    </citation>
    <scope>NUCLEOTIDE SEQUENCE</scope>
</reference>
<dbReference type="GO" id="GO:0015074">
    <property type="term" value="P:DNA integration"/>
    <property type="evidence" value="ECO:0007669"/>
    <property type="project" value="InterPro"/>
</dbReference>
<evidence type="ECO:0000256" key="1">
    <source>
        <dbReference type="ARBA" id="ARBA00002286"/>
    </source>
</evidence>
<dbReference type="PANTHER" id="PTHR35528:SF3">
    <property type="entry name" value="BLL1675 PROTEIN"/>
    <property type="match status" value="1"/>
</dbReference>
<keyword evidence="2" id="KW-0815">Transposition</keyword>
<dbReference type="GO" id="GO:0006310">
    <property type="term" value="P:DNA recombination"/>
    <property type="evidence" value="ECO:0007669"/>
    <property type="project" value="UniProtKB-KW"/>
</dbReference>
<protein>
    <submittedName>
        <fullName evidence="6">Transposase for insertion sequence-like element IS431mec</fullName>
    </submittedName>
</protein>